<comment type="subcellular location">
    <subcellularLocation>
        <location evidence="1">Membrane</location>
        <topology evidence="1">Multi-pass membrane protein</topology>
    </subcellularLocation>
</comment>
<keyword evidence="7" id="KW-0915">Sodium</keyword>
<protein>
    <submittedName>
        <fullName evidence="13">Uncharacterized protein</fullName>
    </submittedName>
</protein>
<keyword evidence="4 12" id="KW-0894">Sodium channel</keyword>
<keyword evidence="11 12" id="KW-0407">Ion channel</keyword>
<keyword evidence="3 12" id="KW-0813">Transport</keyword>
<keyword evidence="9" id="KW-0472">Membrane</keyword>
<dbReference type="GO" id="GO:0015280">
    <property type="term" value="F:ligand-gated sodium channel activity"/>
    <property type="evidence" value="ECO:0007669"/>
    <property type="project" value="TreeGrafter"/>
</dbReference>
<keyword evidence="5 12" id="KW-0812">Transmembrane</keyword>
<evidence type="ECO:0000313" key="13">
    <source>
        <dbReference type="EnsemblMetazoa" id="AAEL014010-PB"/>
    </source>
</evidence>
<name>A0A6I8TFX9_AEDAE</name>
<evidence type="ECO:0000256" key="4">
    <source>
        <dbReference type="ARBA" id="ARBA00022461"/>
    </source>
</evidence>
<proteinExistence type="inferred from homology"/>
<keyword evidence="6" id="KW-1133">Transmembrane helix</keyword>
<organism evidence="13 14">
    <name type="scientific">Aedes aegypti</name>
    <name type="common">Yellowfever mosquito</name>
    <name type="synonym">Culex aegypti</name>
    <dbReference type="NCBI Taxonomy" id="7159"/>
    <lineage>
        <taxon>Eukaryota</taxon>
        <taxon>Metazoa</taxon>
        <taxon>Ecdysozoa</taxon>
        <taxon>Arthropoda</taxon>
        <taxon>Hexapoda</taxon>
        <taxon>Insecta</taxon>
        <taxon>Pterygota</taxon>
        <taxon>Neoptera</taxon>
        <taxon>Endopterygota</taxon>
        <taxon>Diptera</taxon>
        <taxon>Nematocera</taxon>
        <taxon>Culicoidea</taxon>
        <taxon>Culicidae</taxon>
        <taxon>Culicinae</taxon>
        <taxon>Aedini</taxon>
        <taxon>Aedes</taxon>
        <taxon>Stegomyia</taxon>
    </lineage>
</organism>
<keyword evidence="10 12" id="KW-0739">Sodium transport</keyword>
<evidence type="ECO:0000256" key="8">
    <source>
        <dbReference type="ARBA" id="ARBA00023065"/>
    </source>
</evidence>
<evidence type="ECO:0000256" key="2">
    <source>
        <dbReference type="ARBA" id="ARBA00007193"/>
    </source>
</evidence>
<gene>
    <name evidence="13" type="primary">5579133</name>
</gene>
<comment type="similarity">
    <text evidence="2 12">Belongs to the amiloride-sensitive sodium channel (TC 1.A.6) family.</text>
</comment>
<dbReference type="OrthoDB" id="6238402at2759"/>
<dbReference type="EnsemblMetazoa" id="AAEL014010-RB">
    <property type="protein sequence ID" value="AAEL014010-PB"/>
    <property type="gene ID" value="AAEL014010"/>
</dbReference>
<reference evidence="13 14" key="1">
    <citation type="submission" date="2017-06" db="EMBL/GenBank/DDBJ databases">
        <title>Aedes aegypti genome working group (AGWG) sequencing and assembly.</title>
        <authorList>
            <consortium name="Aedes aegypti Genome Working Group (AGWG)"/>
            <person name="Matthews B.J."/>
        </authorList>
    </citation>
    <scope>NUCLEOTIDE SEQUENCE [LARGE SCALE GENOMIC DNA]</scope>
    <source>
        <strain evidence="13 14">LVP_AGWG</strain>
    </source>
</reference>
<evidence type="ECO:0000256" key="12">
    <source>
        <dbReference type="RuleBase" id="RU000679"/>
    </source>
</evidence>
<evidence type="ECO:0000256" key="5">
    <source>
        <dbReference type="ARBA" id="ARBA00022692"/>
    </source>
</evidence>
<evidence type="ECO:0000256" key="3">
    <source>
        <dbReference type="ARBA" id="ARBA00022448"/>
    </source>
</evidence>
<dbReference type="AlphaFoldDB" id="A0A6I8TFX9"/>
<dbReference type="InParanoid" id="A0A6I8TFX9"/>
<dbReference type="Pfam" id="PF00858">
    <property type="entry name" value="ASC"/>
    <property type="match status" value="1"/>
</dbReference>
<dbReference type="InterPro" id="IPR001873">
    <property type="entry name" value="ENaC"/>
</dbReference>
<dbReference type="GO" id="GO:0005886">
    <property type="term" value="C:plasma membrane"/>
    <property type="evidence" value="ECO:0007669"/>
    <property type="project" value="TreeGrafter"/>
</dbReference>
<keyword evidence="14" id="KW-1185">Reference proteome</keyword>
<evidence type="ECO:0000256" key="7">
    <source>
        <dbReference type="ARBA" id="ARBA00023053"/>
    </source>
</evidence>
<dbReference type="Proteomes" id="UP000008820">
    <property type="component" value="Chromosome 1"/>
</dbReference>
<evidence type="ECO:0000256" key="6">
    <source>
        <dbReference type="ARBA" id="ARBA00022989"/>
    </source>
</evidence>
<dbReference type="PANTHER" id="PTHR11690:SF247">
    <property type="entry name" value="PICKPOCKET 23, ISOFORM C"/>
    <property type="match status" value="1"/>
</dbReference>
<reference evidence="13" key="2">
    <citation type="submission" date="2020-05" db="UniProtKB">
        <authorList>
            <consortium name="EnsemblMetazoa"/>
        </authorList>
    </citation>
    <scope>IDENTIFICATION</scope>
    <source>
        <strain evidence="13">LVP_AGWG</strain>
    </source>
</reference>
<dbReference type="FunCoup" id="A0A6I8TFX9">
    <property type="interactions" value="23"/>
</dbReference>
<keyword evidence="8 12" id="KW-0406">Ion transport</keyword>
<evidence type="ECO:0000256" key="1">
    <source>
        <dbReference type="ARBA" id="ARBA00004141"/>
    </source>
</evidence>
<dbReference type="PANTHER" id="PTHR11690">
    <property type="entry name" value="AMILORIDE-SENSITIVE SODIUM CHANNEL-RELATED"/>
    <property type="match status" value="1"/>
</dbReference>
<evidence type="ECO:0000313" key="14">
    <source>
        <dbReference type="Proteomes" id="UP000008820"/>
    </source>
</evidence>
<evidence type="ECO:0000256" key="10">
    <source>
        <dbReference type="ARBA" id="ARBA00023201"/>
    </source>
</evidence>
<sequence length="576" mass="66335">MDPLTFLRLFRASLLVQLRETFAQSTLHGVRFITEQGRPFWEKFCWFCMVSISSVTTLIIIFNLWQRFQTKPTITGPDTGFQHNWTTFPTVLVCPTDVVDAARAEKIVQLIDPLVNYTEVEPTVNALAGISYRQIVTSEDVGLLNVVKNIRSFVYYVAIGCEDLLSNCWFRGMELDCCSQFKSVFSEFGFCYGFNAKFYDTMPQWERTTEFNNLYETDKRWGLSFKPSRPSHIFIHSYDEISGLEFHPHAQWEDDFAIGILISKKETYTTEDARQLSIWQRKCIFPDEVKLKYYRDGYTFSGCMKECRIRKCLKFCKCVPPFYAPPNSLAFCTIKQLACLVKYTANITSSNGCKNCELACHNKVYDVEKYSKSTTNVTNDEVVTIEFLTWPLIRYKREVLFGWVDLLVSFGGIAGLFLGFSLLSGVEIIYFFTMRACCMLYKNRDELIAIEQAKLKRPQHRFDLGLKPDLRYRIHASTPTNPQPEGLTKRSLTNKQVITVGLIEQEFEAVKVPNSKGLLLAGPAKRYISRYERIASMAKPNHFHPILVAPYSEKIKPLDQKVLGNVNGLFYDGYLP</sequence>
<evidence type="ECO:0000256" key="9">
    <source>
        <dbReference type="ARBA" id="ARBA00023136"/>
    </source>
</evidence>
<dbReference type="Gene3D" id="1.10.287.770">
    <property type="entry name" value="YojJ-like"/>
    <property type="match status" value="1"/>
</dbReference>
<evidence type="ECO:0000256" key="11">
    <source>
        <dbReference type="ARBA" id="ARBA00023303"/>
    </source>
</evidence>
<dbReference type="Gene3D" id="2.60.470.10">
    <property type="entry name" value="Acid-sensing ion channels like domains"/>
    <property type="match status" value="1"/>
</dbReference>
<accession>A0A6I8TFX9</accession>